<protein>
    <recommendedName>
        <fullName evidence="6">G-protein coupled receptors family 1 profile domain-containing protein</fullName>
    </recommendedName>
</protein>
<dbReference type="Gene3D" id="1.20.1070.10">
    <property type="entry name" value="Rhodopsin 7-helix transmembrane proteins"/>
    <property type="match status" value="1"/>
</dbReference>
<keyword evidence="4 5" id="KW-0472">Membrane</keyword>
<keyword evidence="3 5" id="KW-1133">Transmembrane helix</keyword>
<comment type="caution">
    <text evidence="7">The sequence shown here is derived from an EMBL/GenBank/DDBJ whole genome shotgun (WGS) entry which is preliminary data.</text>
</comment>
<reference evidence="7" key="2">
    <citation type="journal article" date="2023" name="IMA Fungus">
        <title>Comparative genomic study of the Penicillium genus elucidates a diverse pangenome and 15 lateral gene transfer events.</title>
        <authorList>
            <person name="Petersen C."/>
            <person name="Sorensen T."/>
            <person name="Nielsen M.R."/>
            <person name="Sondergaard T.E."/>
            <person name="Sorensen J.L."/>
            <person name="Fitzpatrick D.A."/>
            <person name="Frisvad J.C."/>
            <person name="Nielsen K.L."/>
        </authorList>
    </citation>
    <scope>NUCLEOTIDE SEQUENCE</scope>
    <source>
        <strain evidence="7">IBT 23319</strain>
    </source>
</reference>
<dbReference type="GO" id="GO:0004930">
    <property type="term" value="F:G protein-coupled receptor activity"/>
    <property type="evidence" value="ECO:0007669"/>
    <property type="project" value="TreeGrafter"/>
</dbReference>
<keyword evidence="2 5" id="KW-0812">Transmembrane</keyword>
<dbReference type="OrthoDB" id="18453at2759"/>
<dbReference type="PROSITE" id="PS50262">
    <property type="entry name" value="G_PROTEIN_RECEP_F1_2"/>
    <property type="match status" value="1"/>
</dbReference>
<evidence type="ECO:0000256" key="3">
    <source>
        <dbReference type="ARBA" id="ARBA00022989"/>
    </source>
</evidence>
<accession>A0A9W9P3F3</accession>
<dbReference type="Proteomes" id="UP001147733">
    <property type="component" value="Unassembled WGS sequence"/>
</dbReference>
<feature type="domain" description="G-protein coupled receptors family 1 profile" evidence="6">
    <location>
        <begin position="26"/>
        <end position="339"/>
    </location>
</feature>
<dbReference type="PANTHER" id="PTHR23112:SF0">
    <property type="entry name" value="TRANSMEMBRANE PROTEIN 116"/>
    <property type="match status" value="1"/>
</dbReference>
<feature type="transmembrane region" description="Helical" evidence="5">
    <location>
        <begin position="83"/>
        <end position="101"/>
    </location>
</feature>
<comment type="subcellular location">
    <subcellularLocation>
        <location evidence="1">Membrane</location>
        <topology evidence="1">Multi-pass membrane protein</topology>
    </subcellularLocation>
</comment>
<sequence>MSSLSQGQLDMIGIAGRVTSVLSILGSATIVGAFMGSRHLRTPINRIIFYNAFYNLFDSVATMISVNGPYAGDYSSLCQFQGFALQMFPIADVLWTFAMALDTYLVVFHRFDTHSLLKLEKYYLSLITLLTFIPALIFLFIRTPARGPLYGSETIWCSISPEWMIIRIVLYYAPVWLVIGIVLVLYALIGIEISRLRDEFKLTEDDHVQLTSNVSSHHTPFENPNGSVTTTVEATKAGSTQTSESGVTSETSVEHSFATRPFSSRQFPPNYTLPTQRRMSFKQYILMPSLFFLALLTTWVAPTINRVSAFIHPGYESFPLLLAVSALGSLRGFWNGVIFVTMGMKGWRRRAKERRMKYKARFAET</sequence>
<evidence type="ECO:0000256" key="4">
    <source>
        <dbReference type="ARBA" id="ARBA00023136"/>
    </source>
</evidence>
<feature type="transmembrane region" description="Helical" evidence="5">
    <location>
        <begin position="12"/>
        <end position="35"/>
    </location>
</feature>
<dbReference type="GO" id="GO:0005886">
    <property type="term" value="C:plasma membrane"/>
    <property type="evidence" value="ECO:0007669"/>
    <property type="project" value="TreeGrafter"/>
</dbReference>
<feature type="transmembrane region" description="Helical" evidence="5">
    <location>
        <begin position="321"/>
        <end position="347"/>
    </location>
</feature>
<feature type="transmembrane region" description="Helical" evidence="5">
    <location>
        <begin position="169"/>
        <end position="191"/>
    </location>
</feature>
<dbReference type="GO" id="GO:0007189">
    <property type="term" value="P:adenylate cyclase-activating G protein-coupled receptor signaling pathway"/>
    <property type="evidence" value="ECO:0007669"/>
    <property type="project" value="TreeGrafter"/>
</dbReference>
<evidence type="ECO:0000313" key="8">
    <source>
        <dbReference type="Proteomes" id="UP001147733"/>
    </source>
</evidence>
<proteinExistence type="predicted"/>
<dbReference type="AlphaFoldDB" id="A0A9W9P3F3"/>
<evidence type="ECO:0000256" key="5">
    <source>
        <dbReference type="SAM" id="Phobius"/>
    </source>
</evidence>
<evidence type="ECO:0000256" key="1">
    <source>
        <dbReference type="ARBA" id="ARBA00004141"/>
    </source>
</evidence>
<feature type="transmembrane region" description="Helical" evidence="5">
    <location>
        <begin position="284"/>
        <end position="301"/>
    </location>
</feature>
<evidence type="ECO:0000259" key="6">
    <source>
        <dbReference type="PROSITE" id="PS50262"/>
    </source>
</evidence>
<dbReference type="GeneID" id="81381890"/>
<keyword evidence="8" id="KW-1185">Reference proteome</keyword>
<gene>
    <name evidence="7" type="ORF">N7469_003803</name>
</gene>
<feature type="transmembrane region" description="Helical" evidence="5">
    <location>
        <begin position="122"/>
        <end position="141"/>
    </location>
</feature>
<dbReference type="PANTHER" id="PTHR23112">
    <property type="entry name" value="G PROTEIN-COUPLED RECEPTOR 157-RELATED"/>
    <property type="match status" value="1"/>
</dbReference>
<dbReference type="Pfam" id="PF05462">
    <property type="entry name" value="Dicty_CAR"/>
    <property type="match status" value="1"/>
</dbReference>
<name>A0A9W9P3F3_PENCI</name>
<evidence type="ECO:0000313" key="7">
    <source>
        <dbReference type="EMBL" id="KAJ5234635.1"/>
    </source>
</evidence>
<organism evidence="7 8">
    <name type="scientific">Penicillium citrinum</name>
    <dbReference type="NCBI Taxonomy" id="5077"/>
    <lineage>
        <taxon>Eukaryota</taxon>
        <taxon>Fungi</taxon>
        <taxon>Dikarya</taxon>
        <taxon>Ascomycota</taxon>
        <taxon>Pezizomycotina</taxon>
        <taxon>Eurotiomycetes</taxon>
        <taxon>Eurotiomycetidae</taxon>
        <taxon>Eurotiales</taxon>
        <taxon>Aspergillaceae</taxon>
        <taxon>Penicillium</taxon>
    </lineage>
</organism>
<dbReference type="SUPFAM" id="SSF81321">
    <property type="entry name" value="Family A G protein-coupled receptor-like"/>
    <property type="match status" value="1"/>
</dbReference>
<feature type="transmembrane region" description="Helical" evidence="5">
    <location>
        <begin position="47"/>
        <end position="71"/>
    </location>
</feature>
<dbReference type="InterPro" id="IPR017452">
    <property type="entry name" value="GPCR_Rhodpsn_7TM"/>
</dbReference>
<reference evidence="7" key="1">
    <citation type="submission" date="2022-11" db="EMBL/GenBank/DDBJ databases">
        <authorList>
            <person name="Petersen C."/>
        </authorList>
    </citation>
    <scope>NUCLEOTIDE SEQUENCE</scope>
    <source>
        <strain evidence="7">IBT 23319</strain>
    </source>
</reference>
<dbReference type="EMBL" id="JAPQKT010000003">
    <property type="protein sequence ID" value="KAJ5234635.1"/>
    <property type="molecule type" value="Genomic_DNA"/>
</dbReference>
<evidence type="ECO:0000256" key="2">
    <source>
        <dbReference type="ARBA" id="ARBA00022692"/>
    </source>
</evidence>
<dbReference type="RefSeq" id="XP_056502135.1">
    <property type="nucleotide sequence ID" value="XM_056642723.1"/>
</dbReference>